<proteinExistence type="predicted"/>
<dbReference type="Proteomes" id="UP000007819">
    <property type="component" value="Chromosome A1"/>
</dbReference>
<name>A0A8R1W7G3_ACYPI</name>
<dbReference type="Gene3D" id="3.30.60.160">
    <property type="match status" value="1"/>
</dbReference>
<keyword evidence="9" id="KW-1185">Reference proteome</keyword>
<feature type="domain" description="FCS-type" evidence="7">
    <location>
        <begin position="128"/>
        <end position="163"/>
    </location>
</feature>
<keyword evidence="2" id="KW-0479">Metal-binding</keyword>
<keyword evidence="3 6" id="KW-0863">Zinc-finger</keyword>
<evidence type="ECO:0000313" key="9">
    <source>
        <dbReference type="Proteomes" id="UP000007819"/>
    </source>
</evidence>
<evidence type="ECO:0000256" key="1">
    <source>
        <dbReference type="ARBA" id="ARBA00004123"/>
    </source>
</evidence>
<evidence type="ECO:0000313" key="8">
    <source>
        <dbReference type="EnsemblMetazoa" id="XP_001951702.2"/>
    </source>
</evidence>
<dbReference type="RefSeq" id="XP_001951702.2">
    <property type="nucleotide sequence ID" value="XM_001951667.4"/>
</dbReference>
<dbReference type="PROSITE" id="PS51024">
    <property type="entry name" value="ZF_FCS"/>
    <property type="match status" value="1"/>
</dbReference>
<organism evidence="8 9">
    <name type="scientific">Acyrthosiphon pisum</name>
    <name type="common">Pea aphid</name>
    <dbReference type="NCBI Taxonomy" id="7029"/>
    <lineage>
        <taxon>Eukaryota</taxon>
        <taxon>Metazoa</taxon>
        <taxon>Ecdysozoa</taxon>
        <taxon>Arthropoda</taxon>
        <taxon>Hexapoda</taxon>
        <taxon>Insecta</taxon>
        <taxon>Pterygota</taxon>
        <taxon>Neoptera</taxon>
        <taxon>Paraneoptera</taxon>
        <taxon>Hemiptera</taxon>
        <taxon>Sternorrhyncha</taxon>
        <taxon>Aphidomorpha</taxon>
        <taxon>Aphidoidea</taxon>
        <taxon>Aphididae</taxon>
        <taxon>Macrosiphini</taxon>
        <taxon>Acyrthosiphon</taxon>
    </lineage>
</organism>
<accession>A0A8R1W7G3</accession>
<protein>
    <recommendedName>
        <fullName evidence="7">FCS-type domain-containing protein</fullName>
    </recommendedName>
</protein>
<dbReference type="GO" id="GO:0005634">
    <property type="term" value="C:nucleus"/>
    <property type="evidence" value="ECO:0007669"/>
    <property type="project" value="UniProtKB-SubCell"/>
</dbReference>
<reference evidence="8" key="2">
    <citation type="submission" date="2022-06" db="UniProtKB">
        <authorList>
            <consortium name="EnsemblMetazoa"/>
        </authorList>
    </citation>
    <scope>IDENTIFICATION</scope>
</reference>
<dbReference type="OrthoDB" id="5800688at2759"/>
<evidence type="ECO:0000256" key="2">
    <source>
        <dbReference type="ARBA" id="ARBA00022723"/>
    </source>
</evidence>
<evidence type="ECO:0000259" key="7">
    <source>
        <dbReference type="PROSITE" id="PS51024"/>
    </source>
</evidence>
<evidence type="ECO:0000256" key="3">
    <source>
        <dbReference type="ARBA" id="ARBA00022771"/>
    </source>
</evidence>
<sequence>MDYPVHKDHMNFVWMNGDNNMFIPHSENEHTAAIDPAFFDNSMPQTETIQPSMELNNYMLYNHPKDMDNSNGIWKFQAARSIQNIGICEQGRKINAPTSRKIKPIQNPALKLKTPIAYQRDSDPNMLPIEKEGRAVCINCGAIGVKHSFYTKLRNFCSQACVKATMEKSAIYWSGESQNKDISEELESSSTSVKDEHVFTEMPKIDVSNYLISC</sequence>
<dbReference type="KEGG" id="api:100166354"/>
<dbReference type="InterPro" id="IPR038603">
    <property type="entry name" value="Znf_FCS_sf"/>
</dbReference>
<reference evidence="9" key="1">
    <citation type="submission" date="2010-06" db="EMBL/GenBank/DDBJ databases">
        <authorList>
            <person name="Jiang H."/>
            <person name="Abraham K."/>
            <person name="Ali S."/>
            <person name="Alsbrooks S.L."/>
            <person name="Anim B.N."/>
            <person name="Anosike U.S."/>
            <person name="Attaway T."/>
            <person name="Bandaranaike D.P."/>
            <person name="Battles P.K."/>
            <person name="Bell S.N."/>
            <person name="Bell A.V."/>
            <person name="Beltran B."/>
            <person name="Bickham C."/>
            <person name="Bustamante Y."/>
            <person name="Caleb T."/>
            <person name="Canada A."/>
            <person name="Cardenas V."/>
            <person name="Carter K."/>
            <person name="Chacko J."/>
            <person name="Chandrabose M.N."/>
            <person name="Chavez D."/>
            <person name="Chavez A."/>
            <person name="Chen L."/>
            <person name="Chu H.-S."/>
            <person name="Claassen K.J."/>
            <person name="Cockrell R."/>
            <person name="Collins M."/>
            <person name="Cooper J.A."/>
            <person name="Cree A."/>
            <person name="Curry S.M."/>
            <person name="Da Y."/>
            <person name="Dao M.D."/>
            <person name="Das B."/>
            <person name="Davila M.-L."/>
            <person name="Davy-Carroll L."/>
            <person name="Denson S."/>
            <person name="Dinh H."/>
            <person name="Ebong V.E."/>
            <person name="Edwards J.R."/>
            <person name="Egan A."/>
            <person name="El-Daye J."/>
            <person name="Escobedo L."/>
            <person name="Fernandez S."/>
            <person name="Fernando P.R."/>
            <person name="Flagg N."/>
            <person name="Forbes L.D."/>
            <person name="Fowler R.G."/>
            <person name="Fu Q."/>
            <person name="Gabisi R.A."/>
            <person name="Ganer J."/>
            <person name="Garbino Pronczuk A."/>
            <person name="Garcia R.M."/>
            <person name="Garner T."/>
            <person name="Garrett T.E."/>
            <person name="Gonzalez D.A."/>
            <person name="Hamid H."/>
            <person name="Hawkins E.S."/>
            <person name="Hirani K."/>
            <person name="Hogues M.E."/>
            <person name="Hollins B."/>
            <person name="Hsiao C.-H."/>
            <person name="Jabil R."/>
            <person name="James M.L."/>
            <person name="Jhangiani S.N."/>
            <person name="Johnson B."/>
            <person name="Johnson Q."/>
            <person name="Joshi V."/>
            <person name="Kalu J.B."/>
            <person name="Kam C."/>
            <person name="Kashfia A."/>
            <person name="Keebler J."/>
            <person name="Kisamo H."/>
            <person name="Kovar C.L."/>
            <person name="Lago L.A."/>
            <person name="Lai C.-Y."/>
            <person name="Laidlaw J."/>
            <person name="Lara F."/>
            <person name="Le T.-K."/>
            <person name="Lee S.L."/>
            <person name="Legall F.H."/>
            <person name="Lemon S.J."/>
            <person name="Lewis L.R."/>
            <person name="Li B."/>
            <person name="Liu Y."/>
            <person name="Liu Y.-S."/>
            <person name="Lopez J."/>
            <person name="Lozado R.J."/>
            <person name="Lu J."/>
            <person name="Madu R.C."/>
            <person name="Maheshwari M."/>
            <person name="Maheshwari R."/>
            <person name="Malloy K."/>
            <person name="Martinez E."/>
            <person name="Mathew T."/>
            <person name="Mercado I.C."/>
            <person name="Mercado C."/>
            <person name="Meyer B."/>
            <person name="Montgomery K."/>
            <person name="Morgan M.B."/>
            <person name="Munidasa M."/>
            <person name="Nazareth L.V."/>
            <person name="Nelson J."/>
            <person name="Ng B.M."/>
            <person name="Nguyen N.B."/>
            <person name="Nguyen P.Q."/>
            <person name="Nguyen T."/>
            <person name="Obregon M."/>
            <person name="Okwuonu G.O."/>
            <person name="Onwere C.G."/>
            <person name="Orozco G."/>
            <person name="Parra A."/>
            <person name="Patel S."/>
            <person name="Patil S."/>
            <person name="Perez A."/>
            <person name="Perez Y."/>
            <person name="Pham C."/>
            <person name="Primus E.L."/>
            <person name="Pu L.-L."/>
            <person name="Puazo M."/>
            <person name="Qin X."/>
            <person name="Quiroz J.B."/>
            <person name="Reese J."/>
            <person name="Richards S."/>
            <person name="Rives C.M."/>
            <person name="Robberts R."/>
            <person name="Ruiz S.J."/>
            <person name="Ruiz M.J."/>
            <person name="Santibanez J."/>
            <person name="Schneider B.W."/>
            <person name="Sisson I."/>
            <person name="Smith M."/>
            <person name="Sodergren E."/>
            <person name="Song X.-Z."/>
            <person name="Song B.B."/>
            <person name="Summersgill H."/>
            <person name="Thelus R."/>
            <person name="Thornton R.D."/>
            <person name="Trejos Z.Y."/>
            <person name="Usmani K."/>
            <person name="Vattathil S."/>
            <person name="Villasana D."/>
            <person name="Walker D.L."/>
            <person name="Wang S."/>
            <person name="Wang K."/>
            <person name="White C.S."/>
            <person name="Williams A.C."/>
            <person name="Williamson J."/>
            <person name="Wilson K."/>
            <person name="Woghiren I.O."/>
            <person name="Woodworth J.R."/>
            <person name="Worley K.C."/>
            <person name="Wright R.A."/>
            <person name="Wu W."/>
            <person name="Young L."/>
            <person name="Zhang L."/>
            <person name="Zhang J."/>
            <person name="Zhu Y."/>
            <person name="Muzny D.M."/>
            <person name="Weinstock G."/>
            <person name="Gibbs R.A."/>
        </authorList>
    </citation>
    <scope>NUCLEOTIDE SEQUENCE [LARGE SCALE GENOMIC DNA]</scope>
    <source>
        <strain evidence="9">LSR1</strain>
    </source>
</reference>
<dbReference type="GO" id="GO:0008270">
    <property type="term" value="F:zinc ion binding"/>
    <property type="evidence" value="ECO:0007669"/>
    <property type="project" value="UniProtKB-KW"/>
</dbReference>
<evidence type="ECO:0000256" key="5">
    <source>
        <dbReference type="ARBA" id="ARBA00023242"/>
    </source>
</evidence>
<keyword evidence="4" id="KW-0862">Zinc</keyword>
<dbReference type="GeneID" id="100166354"/>
<dbReference type="EnsemblMetazoa" id="XM_001951667.5">
    <property type="protein sequence ID" value="XP_001951702.2"/>
    <property type="gene ID" value="LOC100166354"/>
</dbReference>
<evidence type="ECO:0000256" key="4">
    <source>
        <dbReference type="ARBA" id="ARBA00022833"/>
    </source>
</evidence>
<dbReference type="InterPro" id="IPR012313">
    <property type="entry name" value="Znf_FCS"/>
</dbReference>
<dbReference type="AlphaFoldDB" id="A0A8R1W7G3"/>
<comment type="subcellular location">
    <subcellularLocation>
        <location evidence="1">Nucleus</location>
    </subcellularLocation>
</comment>
<keyword evidence="5" id="KW-0539">Nucleus</keyword>
<evidence type="ECO:0000256" key="6">
    <source>
        <dbReference type="PROSITE-ProRule" id="PRU00367"/>
    </source>
</evidence>